<dbReference type="Proteomes" id="UP000831290">
    <property type="component" value="Chromosome"/>
</dbReference>
<evidence type="ECO:0000313" key="2">
    <source>
        <dbReference type="Proteomes" id="UP000831290"/>
    </source>
</evidence>
<dbReference type="KEGG" id="fbm:MQE35_15075"/>
<dbReference type="InterPro" id="IPR015946">
    <property type="entry name" value="KH_dom-like_a/b"/>
</dbReference>
<dbReference type="RefSeq" id="WP_255842313.1">
    <property type="nucleotide sequence ID" value="NZ_CP094358.1"/>
</dbReference>
<dbReference type="InterPro" id="IPR052707">
    <property type="entry name" value="OsmC_Ohr_Peroxiredoxin"/>
</dbReference>
<gene>
    <name evidence="1" type="ORF">MQE35_15075</name>
</gene>
<dbReference type="PANTHER" id="PTHR42830:SF2">
    <property type="entry name" value="OSMC_OHR FAMILY PROTEIN"/>
    <property type="match status" value="1"/>
</dbReference>
<dbReference type="SUPFAM" id="SSF82784">
    <property type="entry name" value="OsmC-like"/>
    <property type="match status" value="1"/>
</dbReference>
<sequence length="157" mass="17554">MNREHNYSLTVHWTGNSGKGTSGYKEFERSHVISTTNKPDILGSSDPAFRGDPFKYNPEELLIASISACHMLWYLHLCSEAGIIITGYSDKPTGIMIETKDGNGRFKEVSLNPAITISESSMIPKASKLHQRANELCFIANSLTFKVYHNPDFIVEK</sequence>
<reference evidence="1" key="1">
    <citation type="submission" date="2022-03" db="EMBL/GenBank/DDBJ databases">
        <title>Description of Abyssus ytuae gen. nov., sp. nov., a novel member of the family Flavobacteriaceae isolated from the sediment of Mariana Trench.</title>
        <authorList>
            <person name="Zhang J."/>
            <person name="Xu X."/>
        </authorList>
    </citation>
    <scope>NUCLEOTIDE SEQUENCE</scope>
    <source>
        <strain evidence="1">MT3330</strain>
    </source>
</reference>
<dbReference type="AlphaFoldDB" id="A0A9E7D2T5"/>
<dbReference type="Pfam" id="PF02566">
    <property type="entry name" value="OsmC"/>
    <property type="match status" value="1"/>
</dbReference>
<protein>
    <submittedName>
        <fullName evidence="1">OsmC family protein</fullName>
    </submittedName>
</protein>
<name>A0A9E7D2T5_9FLAO</name>
<dbReference type="InterPro" id="IPR003718">
    <property type="entry name" value="OsmC/Ohr_fam"/>
</dbReference>
<proteinExistence type="predicted"/>
<accession>A0A9E7D2T5</accession>
<dbReference type="InterPro" id="IPR036102">
    <property type="entry name" value="OsmC/Ohrsf"/>
</dbReference>
<evidence type="ECO:0000313" key="1">
    <source>
        <dbReference type="EMBL" id="UOB17049.1"/>
    </source>
</evidence>
<dbReference type="PANTHER" id="PTHR42830">
    <property type="entry name" value="OSMOTICALLY INDUCIBLE FAMILY PROTEIN"/>
    <property type="match status" value="1"/>
</dbReference>
<dbReference type="Gene3D" id="3.30.300.20">
    <property type="match status" value="1"/>
</dbReference>
<dbReference type="EMBL" id="CP094358">
    <property type="protein sequence ID" value="UOB17049.1"/>
    <property type="molecule type" value="Genomic_DNA"/>
</dbReference>
<organism evidence="1 2">
    <name type="scientific">Abyssalbus ytuae</name>
    <dbReference type="NCBI Taxonomy" id="2926907"/>
    <lineage>
        <taxon>Bacteria</taxon>
        <taxon>Pseudomonadati</taxon>
        <taxon>Bacteroidota</taxon>
        <taxon>Flavobacteriia</taxon>
        <taxon>Flavobacteriales</taxon>
        <taxon>Flavobacteriaceae</taxon>
        <taxon>Abyssalbus</taxon>
    </lineage>
</organism>
<keyword evidence="2" id="KW-1185">Reference proteome</keyword>